<comment type="cofactor">
    <cofactor evidence="1">
        <name>Zn(2+)</name>
        <dbReference type="ChEBI" id="CHEBI:29105"/>
    </cofactor>
</comment>
<evidence type="ECO:0000259" key="5">
    <source>
        <dbReference type="Pfam" id="PF08240"/>
    </source>
</evidence>
<feature type="domain" description="Alcohol dehydrogenase-like N-terminal" evidence="5">
    <location>
        <begin position="4"/>
        <end position="100"/>
    </location>
</feature>
<proteinExistence type="predicted"/>
<comment type="caution">
    <text evidence="6">The sequence shown here is derived from an EMBL/GenBank/DDBJ whole genome shotgun (WGS) entry which is preliminary data.</text>
</comment>
<evidence type="ECO:0000256" key="3">
    <source>
        <dbReference type="ARBA" id="ARBA00022723"/>
    </source>
</evidence>
<evidence type="ECO:0000256" key="2">
    <source>
        <dbReference type="ARBA" id="ARBA00011738"/>
    </source>
</evidence>
<dbReference type="GO" id="GO:0051903">
    <property type="term" value="F:S-(hydroxymethyl)glutathione dehydrogenase [NAD(P)+] activity"/>
    <property type="evidence" value="ECO:0007669"/>
    <property type="project" value="TreeGrafter"/>
</dbReference>
<keyword evidence="3" id="KW-0479">Metal-binding</keyword>
<reference evidence="6" key="1">
    <citation type="submission" date="2023-10" db="EMBL/GenBank/DDBJ databases">
        <title>Chromosome-level genome of the transformable northern wattle, Acacia crassicarpa.</title>
        <authorList>
            <person name="Massaro I."/>
            <person name="Sinha N.R."/>
            <person name="Poethig S."/>
            <person name="Leichty A.R."/>
        </authorList>
    </citation>
    <scope>NUCLEOTIDE SEQUENCE</scope>
    <source>
        <strain evidence="6">Acra3RX</strain>
        <tissue evidence="6">Leaf</tissue>
    </source>
</reference>
<dbReference type="Proteomes" id="UP001293593">
    <property type="component" value="Unassembled WGS sequence"/>
</dbReference>
<dbReference type="SUPFAM" id="SSF50129">
    <property type="entry name" value="GroES-like"/>
    <property type="match status" value="1"/>
</dbReference>
<dbReference type="PANTHER" id="PTHR43880">
    <property type="entry name" value="ALCOHOL DEHYDROGENASE"/>
    <property type="match status" value="1"/>
</dbReference>
<dbReference type="GO" id="GO:0046294">
    <property type="term" value="P:formaldehyde catabolic process"/>
    <property type="evidence" value="ECO:0007669"/>
    <property type="project" value="TreeGrafter"/>
</dbReference>
<dbReference type="GO" id="GO:0005829">
    <property type="term" value="C:cytosol"/>
    <property type="evidence" value="ECO:0007669"/>
    <property type="project" value="TreeGrafter"/>
</dbReference>
<evidence type="ECO:0000313" key="6">
    <source>
        <dbReference type="EMBL" id="KAK4256038.1"/>
    </source>
</evidence>
<comment type="subunit">
    <text evidence="2">Homodimer.</text>
</comment>
<dbReference type="AlphaFoldDB" id="A0AAE1ISI0"/>
<dbReference type="PANTHER" id="PTHR43880:SF38">
    <property type="entry name" value="ALCOHOL DEHYDROGENASE-RELATED"/>
    <property type="match status" value="1"/>
</dbReference>
<gene>
    <name evidence="6" type="ORF">QN277_008954</name>
</gene>
<sequence length="105" mass="11590">MPPCFPLALGHEGVGVVESVEEKVTNFKRDVVIPICVTLENVENCVSEESNIYLRYPLSLSGLMPDGTTRISVGGQKAYHVFSCSTWCEYGISDENYVMKVDPSI</sequence>
<dbReference type="Pfam" id="PF08240">
    <property type="entry name" value="ADH_N"/>
    <property type="match status" value="1"/>
</dbReference>
<dbReference type="EMBL" id="JAWXYG010000013">
    <property type="protein sequence ID" value="KAK4256038.1"/>
    <property type="molecule type" value="Genomic_DNA"/>
</dbReference>
<accession>A0AAE1ISI0</accession>
<name>A0AAE1ISI0_9FABA</name>
<evidence type="ECO:0000313" key="7">
    <source>
        <dbReference type="Proteomes" id="UP001293593"/>
    </source>
</evidence>
<evidence type="ECO:0000256" key="1">
    <source>
        <dbReference type="ARBA" id="ARBA00001947"/>
    </source>
</evidence>
<organism evidence="6 7">
    <name type="scientific">Acacia crassicarpa</name>
    <name type="common">northern wattle</name>
    <dbReference type="NCBI Taxonomy" id="499986"/>
    <lineage>
        <taxon>Eukaryota</taxon>
        <taxon>Viridiplantae</taxon>
        <taxon>Streptophyta</taxon>
        <taxon>Embryophyta</taxon>
        <taxon>Tracheophyta</taxon>
        <taxon>Spermatophyta</taxon>
        <taxon>Magnoliopsida</taxon>
        <taxon>eudicotyledons</taxon>
        <taxon>Gunneridae</taxon>
        <taxon>Pentapetalae</taxon>
        <taxon>rosids</taxon>
        <taxon>fabids</taxon>
        <taxon>Fabales</taxon>
        <taxon>Fabaceae</taxon>
        <taxon>Caesalpinioideae</taxon>
        <taxon>mimosoid clade</taxon>
        <taxon>Acacieae</taxon>
        <taxon>Acacia</taxon>
    </lineage>
</organism>
<protein>
    <recommendedName>
        <fullName evidence="5">Alcohol dehydrogenase-like N-terminal domain-containing protein</fullName>
    </recommendedName>
</protein>
<evidence type="ECO:0000256" key="4">
    <source>
        <dbReference type="ARBA" id="ARBA00022833"/>
    </source>
</evidence>
<keyword evidence="7" id="KW-1185">Reference proteome</keyword>
<dbReference type="InterPro" id="IPR011032">
    <property type="entry name" value="GroES-like_sf"/>
</dbReference>
<keyword evidence="4" id="KW-0862">Zinc</keyword>
<dbReference type="InterPro" id="IPR013154">
    <property type="entry name" value="ADH-like_N"/>
</dbReference>
<dbReference type="GO" id="GO:0008270">
    <property type="term" value="F:zinc ion binding"/>
    <property type="evidence" value="ECO:0007669"/>
    <property type="project" value="TreeGrafter"/>
</dbReference>
<dbReference type="Gene3D" id="3.90.180.10">
    <property type="entry name" value="Medium-chain alcohol dehydrogenases, catalytic domain"/>
    <property type="match status" value="1"/>
</dbReference>